<proteinExistence type="predicted"/>
<evidence type="ECO:0000313" key="3">
    <source>
        <dbReference type="Proteomes" id="UP000069940"/>
    </source>
</evidence>
<keyword evidence="3" id="KW-1185">Reference proteome</keyword>
<dbReference type="EnsemblMetazoa" id="AALFPA23_019854.R29236">
    <property type="protein sequence ID" value="AALFPA23_019854.P29236"/>
    <property type="gene ID" value="AALFPA23_019854"/>
</dbReference>
<dbReference type="Proteomes" id="UP000069940">
    <property type="component" value="Unassembled WGS sequence"/>
</dbReference>
<organism evidence="2 3">
    <name type="scientific">Aedes albopictus</name>
    <name type="common">Asian tiger mosquito</name>
    <name type="synonym">Stegomyia albopicta</name>
    <dbReference type="NCBI Taxonomy" id="7160"/>
    <lineage>
        <taxon>Eukaryota</taxon>
        <taxon>Metazoa</taxon>
        <taxon>Ecdysozoa</taxon>
        <taxon>Arthropoda</taxon>
        <taxon>Hexapoda</taxon>
        <taxon>Insecta</taxon>
        <taxon>Pterygota</taxon>
        <taxon>Neoptera</taxon>
        <taxon>Endopterygota</taxon>
        <taxon>Diptera</taxon>
        <taxon>Nematocera</taxon>
        <taxon>Culicoidea</taxon>
        <taxon>Culicidae</taxon>
        <taxon>Culicinae</taxon>
        <taxon>Aedini</taxon>
        <taxon>Aedes</taxon>
        <taxon>Stegomyia</taxon>
    </lineage>
</organism>
<reference evidence="3" key="1">
    <citation type="journal article" date="2015" name="Proc. Natl. Acad. Sci. U.S.A.">
        <title>Genome sequence of the Asian Tiger mosquito, Aedes albopictus, reveals insights into its biology, genetics, and evolution.</title>
        <authorList>
            <person name="Chen X.G."/>
            <person name="Jiang X."/>
            <person name="Gu J."/>
            <person name="Xu M."/>
            <person name="Wu Y."/>
            <person name="Deng Y."/>
            <person name="Zhang C."/>
            <person name="Bonizzoni M."/>
            <person name="Dermauw W."/>
            <person name="Vontas J."/>
            <person name="Armbruster P."/>
            <person name="Huang X."/>
            <person name="Yang Y."/>
            <person name="Zhang H."/>
            <person name="He W."/>
            <person name="Peng H."/>
            <person name="Liu Y."/>
            <person name="Wu K."/>
            <person name="Chen J."/>
            <person name="Lirakis M."/>
            <person name="Topalis P."/>
            <person name="Van Leeuwen T."/>
            <person name="Hall A.B."/>
            <person name="Jiang X."/>
            <person name="Thorpe C."/>
            <person name="Mueller R.L."/>
            <person name="Sun C."/>
            <person name="Waterhouse R.M."/>
            <person name="Yan G."/>
            <person name="Tu Z.J."/>
            <person name="Fang X."/>
            <person name="James A.A."/>
        </authorList>
    </citation>
    <scope>NUCLEOTIDE SEQUENCE [LARGE SCALE GENOMIC DNA]</scope>
    <source>
        <strain evidence="3">Foshan</strain>
    </source>
</reference>
<accession>A0ABM1ZMB6</accession>
<reference evidence="2" key="2">
    <citation type="submission" date="2025-05" db="UniProtKB">
        <authorList>
            <consortium name="EnsemblMetazoa"/>
        </authorList>
    </citation>
    <scope>IDENTIFICATION</scope>
    <source>
        <strain evidence="2">Foshan</strain>
    </source>
</reference>
<evidence type="ECO:0000313" key="2">
    <source>
        <dbReference type="EnsemblMetazoa" id="AALFPA23_019854.P29236"/>
    </source>
</evidence>
<evidence type="ECO:0000256" key="1">
    <source>
        <dbReference type="SAM" id="Phobius"/>
    </source>
</evidence>
<keyword evidence="1" id="KW-0812">Transmembrane</keyword>
<protein>
    <submittedName>
        <fullName evidence="2">Uncharacterized protein</fullName>
    </submittedName>
</protein>
<keyword evidence="1" id="KW-1133">Transmembrane helix</keyword>
<sequence>MSMLSRYRYIYYCVGVNQGSPLSPRVGDGEGSLLLVRQQPKVEESSSTPFRPKVGVNRVRGSPFIPKVRVNRKTRKNVTKNMVFSRRPFTRSQVREAREATLKDDNFGSQHLDMDYPITLTDDSFPMDPPAVDMANPTDDNFDVDSDSPAALLPVCPCGSVEAFHYCYSGMPDFVGPNAGAWAQSNVSIWLYLAISGPLKYLLLCSKPRSHVLPSIGLASWDLFVFLFYCLLRKKLTARYFLSEVYDLVHRRWRLSNSSGPQTAEAERILCNTLGWENPVLKWSNVSFFSSVCRFLYFENQWIFDIKEMTYGSCKEAIELLSSCI</sequence>
<feature type="transmembrane region" description="Helical" evidence="1">
    <location>
        <begin position="212"/>
        <end position="232"/>
    </location>
</feature>
<dbReference type="GeneID" id="109403790"/>
<name>A0ABM1ZMB6_AEDAL</name>
<dbReference type="RefSeq" id="XP_062708833.1">
    <property type="nucleotide sequence ID" value="XM_062852849.1"/>
</dbReference>
<keyword evidence="1" id="KW-0472">Membrane</keyword>